<name>S7RMU2_GLOTA</name>
<feature type="compositionally biased region" description="Low complexity" evidence="1">
    <location>
        <begin position="1"/>
        <end position="12"/>
    </location>
</feature>
<feature type="region of interest" description="Disordered" evidence="1">
    <location>
        <begin position="1"/>
        <end position="77"/>
    </location>
</feature>
<evidence type="ECO:0000313" key="2">
    <source>
        <dbReference type="EMBL" id="EPQ53999.1"/>
    </source>
</evidence>
<dbReference type="HOGENOM" id="CLU_1026933_0_0_1"/>
<sequence length="271" mass="28974">MPRVPSVQVSVSPDEDIPSVSSAVDGSVNGDVVAGPTPDPELDDVMLIPGDAVGPTGTHLDDNVPPSSRATTSRPRRLPSLSNLVLHSPSSIVGTPLDPAARFEYPFPPSSEGSSPELENIYSPSLAYSPFLSPGPSRFHHVPVPAIPLLTPSFSTPVFTTNPPALSLPHFHLSSLPSRAHKKKTHPRLSPMPREPPVPPRLAQKRDRAGLRIQNGKGPDRTKEEEDLRSRSVDDGSSTSGDLTPSPQNGSSSDSLPGEYDDQLRRYSFPS</sequence>
<dbReference type="OrthoDB" id="3003645at2759"/>
<dbReference type="AlphaFoldDB" id="S7RMU2"/>
<dbReference type="KEGG" id="gtr:GLOTRDRAFT_139428"/>
<keyword evidence="3" id="KW-1185">Reference proteome</keyword>
<dbReference type="OMA" id="SESRFEY"/>
<evidence type="ECO:0000313" key="3">
    <source>
        <dbReference type="Proteomes" id="UP000030669"/>
    </source>
</evidence>
<gene>
    <name evidence="2" type="ORF">GLOTRDRAFT_139428</name>
</gene>
<protein>
    <submittedName>
        <fullName evidence="2">Uncharacterized protein</fullName>
    </submittedName>
</protein>
<feature type="compositionally biased region" description="Basic and acidic residues" evidence="1">
    <location>
        <begin position="218"/>
        <end position="234"/>
    </location>
</feature>
<dbReference type="eggNOG" id="ENOG502RCR3">
    <property type="taxonomic scope" value="Eukaryota"/>
</dbReference>
<dbReference type="RefSeq" id="XP_007867356.1">
    <property type="nucleotide sequence ID" value="XM_007869165.1"/>
</dbReference>
<dbReference type="GeneID" id="19304246"/>
<organism evidence="2 3">
    <name type="scientific">Gloeophyllum trabeum (strain ATCC 11539 / FP-39264 / Madison 617)</name>
    <name type="common">Brown rot fungus</name>
    <dbReference type="NCBI Taxonomy" id="670483"/>
    <lineage>
        <taxon>Eukaryota</taxon>
        <taxon>Fungi</taxon>
        <taxon>Dikarya</taxon>
        <taxon>Basidiomycota</taxon>
        <taxon>Agaricomycotina</taxon>
        <taxon>Agaricomycetes</taxon>
        <taxon>Gloeophyllales</taxon>
        <taxon>Gloeophyllaceae</taxon>
        <taxon>Gloeophyllum</taxon>
    </lineage>
</organism>
<evidence type="ECO:0000256" key="1">
    <source>
        <dbReference type="SAM" id="MobiDB-lite"/>
    </source>
</evidence>
<dbReference type="Proteomes" id="UP000030669">
    <property type="component" value="Unassembled WGS sequence"/>
</dbReference>
<proteinExistence type="predicted"/>
<feature type="region of interest" description="Disordered" evidence="1">
    <location>
        <begin position="178"/>
        <end position="271"/>
    </location>
</feature>
<reference evidence="2 3" key="1">
    <citation type="journal article" date="2012" name="Science">
        <title>The Paleozoic origin of enzymatic lignin decomposition reconstructed from 31 fungal genomes.</title>
        <authorList>
            <person name="Floudas D."/>
            <person name="Binder M."/>
            <person name="Riley R."/>
            <person name="Barry K."/>
            <person name="Blanchette R.A."/>
            <person name="Henrissat B."/>
            <person name="Martinez A.T."/>
            <person name="Otillar R."/>
            <person name="Spatafora J.W."/>
            <person name="Yadav J.S."/>
            <person name="Aerts A."/>
            <person name="Benoit I."/>
            <person name="Boyd A."/>
            <person name="Carlson A."/>
            <person name="Copeland A."/>
            <person name="Coutinho P.M."/>
            <person name="de Vries R.P."/>
            <person name="Ferreira P."/>
            <person name="Findley K."/>
            <person name="Foster B."/>
            <person name="Gaskell J."/>
            <person name="Glotzer D."/>
            <person name="Gorecki P."/>
            <person name="Heitman J."/>
            <person name="Hesse C."/>
            <person name="Hori C."/>
            <person name="Igarashi K."/>
            <person name="Jurgens J.A."/>
            <person name="Kallen N."/>
            <person name="Kersten P."/>
            <person name="Kohler A."/>
            <person name="Kuees U."/>
            <person name="Kumar T.K.A."/>
            <person name="Kuo A."/>
            <person name="LaButti K."/>
            <person name="Larrondo L.F."/>
            <person name="Lindquist E."/>
            <person name="Ling A."/>
            <person name="Lombard V."/>
            <person name="Lucas S."/>
            <person name="Lundell T."/>
            <person name="Martin R."/>
            <person name="McLaughlin D.J."/>
            <person name="Morgenstern I."/>
            <person name="Morin E."/>
            <person name="Murat C."/>
            <person name="Nagy L.G."/>
            <person name="Nolan M."/>
            <person name="Ohm R.A."/>
            <person name="Patyshakuliyeva A."/>
            <person name="Rokas A."/>
            <person name="Ruiz-Duenas F.J."/>
            <person name="Sabat G."/>
            <person name="Salamov A."/>
            <person name="Samejima M."/>
            <person name="Schmutz J."/>
            <person name="Slot J.C."/>
            <person name="St John F."/>
            <person name="Stenlid J."/>
            <person name="Sun H."/>
            <person name="Sun S."/>
            <person name="Syed K."/>
            <person name="Tsang A."/>
            <person name="Wiebenga A."/>
            <person name="Young D."/>
            <person name="Pisabarro A."/>
            <person name="Eastwood D.C."/>
            <person name="Martin F."/>
            <person name="Cullen D."/>
            <person name="Grigoriev I.V."/>
            <person name="Hibbett D.S."/>
        </authorList>
    </citation>
    <scope>NUCLEOTIDE SEQUENCE [LARGE SCALE GENOMIC DNA]</scope>
    <source>
        <strain evidence="2 3">ATCC 11539</strain>
    </source>
</reference>
<accession>S7RMU2</accession>
<feature type="compositionally biased region" description="Polar residues" evidence="1">
    <location>
        <begin position="235"/>
        <end position="255"/>
    </location>
</feature>
<dbReference type="EMBL" id="KB469304">
    <property type="protein sequence ID" value="EPQ53999.1"/>
    <property type="molecule type" value="Genomic_DNA"/>
</dbReference>